<reference evidence="2 3" key="1">
    <citation type="journal article" date="2018" name="Front. Plant Sci.">
        <title>Red Clover (Trifolium pratense) and Zigzag Clover (T. medium) - A Picture of Genomic Similarities and Differences.</title>
        <authorList>
            <person name="Dluhosova J."/>
            <person name="Istvanek J."/>
            <person name="Nedelnik J."/>
            <person name="Repkova J."/>
        </authorList>
    </citation>
    <scope>NUCLEOTIDE SEQUENCE [LARGE SCALE GENOMIC DNA]</scope>
    <source>
        <strain evidence="3">cv. 10/8</strain>
        <tissue evidence="2">Leaf</tissue>
    </source>
</reference>
<evidence type="ECO:0000313" key="2">
    <source>
        <dbReference type="EMBL" id="MCI58799.1"/>
    </source>
</evidence>
<dbReference type="AlphaFoldDB" id="A0A392TCG0"/>
<name>A0A392TCG0_9FABA</name>
<feature type="non-terminal residue" evidence="2">
    <location>
        <position position="1"/>
    </location>
</feature>
<evidence type="ECO:0000313" key="3">
    <source>
        <dbReference type="Proteomes" id="UP000265520"/>
    </source>
</evidence>
<dbReference type="EMBL" id="LXQA010551890">
    <property type="protein sequence ID" value="MCI58799.1"/>
    <property type="molecule type" value="Genomic_DNA"/>
</dbReference>
<sequence length="39" mass="3955">GEEKGETAVSKLTAANPNRNTTAAAAPGPSSISISFPRR</sequence>
<organism evidence="2 3">
    <name type="scientific">Trifolium medium</name>
    <dbReference type="NCBI Taxonomy" id="97028"/>
    <lineage>
        <taxon>Eukaryota</taxon>
        <taxon>Viridiplantae</taxon>
        <taxon>Streptophyta</taxon>
        <taxon>Embryophyta</taxon>
        <taxon>Tracheophyta</taxon>
        <taxon>Spermatophyta</taxon>
        <taxon>Magnoliopsida</taxon>
        <taxon>eudicotyledons</taxon>
        <taxon>Gunneridae</taxon>
        <taxon>Pentapetalae</taxon>
        <taxon>rosids</taxon>
        <taxon>fabids</taxon>
        <taxon>Fabales</taxon>
        <taxon>Fabaceae</taxon>
        <taxon>Papilionoideae</taxon>
        <taxon>50 kb inversion clade</taxon>
        <taxon>NPAAA clade</taxon>
        <taxon>Hologalegina</taxon>
        <taxon>IRL clade</taxon>
        <taxon>Trifolieae</taxon>
        <taxon>Trifolium</taxon>
    </lineage>
</organism>
<keyword evidence="3" id="KW-1185">Reference proteome</keyword>
<proteinExistence type="predicted"/>
<evidence type="ECO:0000256" key="1">
    <source>
        <dbReference type="SAM" id="MobiDB-lite"/>
    </source>
</evidence>
<accession>A0A392TCG0</accession>
<dbReference type="Proteomes" id="UP000265520">
    <property type="component" value="Unassembled WGS sequence"/>
</dbReference>
<feature type="compositionally biased region" description="Low complexity" evidence="1">
    <location>
        <begin position="13"/>
        <end position="39"/>
    </location>
</feature>
<feature type="region of interest" description="Disordered" evidence="1">
    <location>
        <begin position="1"/>
        <end position="39"/>
    </location>
</feature>
<protein>
    <submittedName>
        <fullName evidence="2">Uncharacterized protein</fullName>
    </submittedName>
</protein>
<comment type="caution">
    <text evidence="2">The sequence shown here is derived from an EMBL/GenBank/DDBJ whole genome shotgun (WGS) entry which is preliminary data.</text>
</comment>